<dbReference type="Proteomes" id="UP000076532">
    <property type="component" value="Unassembled WGS sequence"/>
</dbReference>
<dbReference type="OrthoDB" id="3633556at2759"/>
<keyword evidence="3" id="KW-1185">Reference proteome</keyword>
<dbReference type="STRING" id="436010.A0A166DVV4"/>
<gene>
    <name evidence="2" type="ORF">FIBSPDRAFT_1048356</name>
</gene>
<evidence type="ECO:0000313" key="2">
    <source>
        <dbReference type="EMBL" id="KZP15124.1"/>
    </source>
</evidence>
<protein>
    <submittedName>
        <fullName evidence="2">Uncharacterized protein</fullName>
    </submittedName>
</protein>
<organism evidence="2 3">
    <name type="scientific">Athelia psychrophila</name>
    <dbReference type="NCBI Taxonomy" id="1759441"/>
    <lineage>
        <taxon>Eukaryota</taxon>
        <taxon>Fungi</taxon>
        <taxon>Dikarya</taxon>
        <taxon>Basidiomycota</taxon>
        <taxon>Agaricomycotina</taxon>
        <taxon>Agaricomycetes</taxon>
        <taxon>Agaricomycetidae</taxon>
        <taxon>Atheliales</taxon>
        <taxon>Atheliaceae</taxon>
        <taxon>Athelia</taxon>
    </lineage>
</organism>
<proteinExistence type="predicted"/>
<reference evidence="2 3" key="1">
    <citation type="journal article" date="2016" name="Mol. Biol. Evol.">
        <title>Comparative Genomics of Early-Diverging Mushroom-Forming Fungi Provides Insights into the Origins of Lignocellulose Decay Capabilities.</title>
        <authorList>
            <person name="Nagy L.G."/>
            <person name="Riley R."/>
            <person name="Tritt A."/>
            <person name="Adam C."/>
            <person name="Daum C."/>
            <person name="Floudas D."/>
            <person name="Sun H."/>
            <person name="Yadav J.S."/>
            <person name="Pangilinan J."/>
            <person name="Larsson K.H."/>
            <person name="Matsuura K."/>
            <person name="Barry K."/>
            <person name="Labutti K."/>
            <person name="Kuo R."/>
            <person name="Ohm R.A."/>
            <person name="Bhattacharya S.S."/>
            <person name="Shirouzu T."/>
            <person name="Yoshinaga Y."/>
            <person name="Martin F.M."/>
            <person name="Grigoriev I.V."/>
            <person name="Hibbett D.S."/>
        </authorList>
    </citation>
    <scope>NUCLEOTIDE SEQUENCE [LARGE SCALE GENOMIC DNA]</scope>
    <source>
        <strain evidence="2 3">CBS 109695</strain>
    </source>
</reference>
<accession>A0A166DVV4</accession>
<dbReference type="EMBL" id="KV417608">
    <property type="protein sequence ID" value="KZP15124.1"/>
    <property type="molecule type" value="Genomic_DNA"/>
</dbReference>
<name>A0A166DVV4_9AGAM</name>
<evidence type="ECO:0000256" key="1">
    <source>
        <dbReference type="SAM" id="MobiDB-lite"/>
    </source>
</evidence>
<sequence>MHWPGSGIYYLDRELLEIGDDIVIEKGAVIGVQTGMGSGAQGRRDTDYQDRSKWMGKDPGEATRFNHGAPSAKPADTITPFGHARTTSAKRHISPSCTPSSCSLTSLVQKSERTWPRLFAGSKTGLAIGSNLVELGDDVDVDDCSVVVHINSRGNCEPRITNALSQTEIPRVHGPPCITTIP</sequence>
<dbReference type="AlphaFoldDB" id="A0A166DVV4"/>
<evidence type="ECO:0000313" key="3">
    <source>
        <dbReference type="Proteomes" id="UP000076532"/>
    </source>
</evidence>
<feature type="region of interest" description="Disordered" evidence="1">
    <location>
        <begin position="57"/>
        <end position="78"/>
    </location>
</feature>